<gene>
    <name evidence="4" type="ORF">LY89DRAFT_731444</name>
</gene>
<accession>A0A194XJC5</accession>
<dbReference type="Gene3D" id="3.40.50.1000">
    <property type="entry name" value="HAD superfamily/HAD-like"/>
    <property type="match status" value="1"/>
</dbReference>
<feature type="region of interest" description="Disordered" evidence="2">
    <location>
        <begin position="16"/>
        <end position="57"/>
    </location>
</feature>
<dbReference type="InterPro" id="IPR004274">
    <property type="entry name" value="FCP1_dom"/>
</dbReference>
<keyword evidence="1" id="KW-0809">Transit peptide</keyword>
<dbReference type="InterPro" id="IPR023214">
    <property type="entry name" value="HAD_sf"/>
</dbReference>
<dbReference type="SMART" id="SM00577">
    <property type="entry name" value="CPDc"/>
    <property type="match status" value="1"/>
</dbReference>
<organism evidence="4 5">
    <name type="scientific">Mollisia scopiformis</name>
    <name type="common">Conifer needle endophyte fungus</name>
    <name type="synonym">Phialocephala scopiformis</name>
    <dbReference type="NCBI Taxonomy" id="149040"/>
    <lineage>
        <taxon>Eukaryota</taxon>
        <taxon>Fungi</taxon>
        <taxon>Dikarya</taxon>
        <taxon>Ascomycota</taxon>
        <taxon>Pezizomycotina</taxon>
        <taxon>Leotiomycetes</taxon>
        <taxon>Helotiales</taxon>
        <taxon>Mollisiaceae</taxon>
        <taxon>Mollisia</taxon>
    </lineage>
</organism>
<dbReference type="GO" id="GO:0005744">
    <property type="term" value="C:TIM23 mitochondrial import inner membrane translocase complex"/>
    <property type="evidence" value="ECO:0007669"/>
    <property type="project" value="UniProtKB-UniRule"/>
</dbReference>
<evidence type="ECO:0000313" key="5">
    <source>
        <dbReference type="Proteomes" id="UP000070700"/>
    </source>
</evidence>
<dbReference type="OrthoDB" id="1711508at2759"/>
<dbReference type="InterPro" id="IPR036412">
    <property type="entry name" value="HAD-like_sf"/>
</dbReference>
<comment type="subcellular location">
    <subcellularLocation>
        <location evidence="1">Mitochondrion inner membrane</location>
        <topology evidence="1">Single-pass membrane protein</topology>
    </subcellularLocation>
</comment>
<name>A0A194XJC5_MOLSC</name>
<comment type="similarity">
    <text evidence="1">Belongs to the TIM50 family.</text>
</comment>
<evidence type="ECO:0000256" key="1">
    <source>
        <dbReference type="RuleBase" id="RU365079"/>
    </source>
</evidence>
<keyword evidence="5" id="KW-1185">Reference proteome</keyword>
<dbReference type="RefSeq" id="XP_018074574.1">
    <property type="nucleotide sequence ID" value="XM_018219571.1"/>
</dbReference>
<evidence type="ECO:0000259" key="3">
    <source>
        <dbReference type="PROSITE" id="PS50969"/>
    </source>
</evidence>
<dbReference type="PANTHER" id="PTHR12210">
    <property type="entry name" value="DULLARD PROTEIN PHOSPHATASE"/>
    <property type="match status" value="1"/>
</dbReference>
<dbReference type="FunFam" id="3.40.50.1000:FF:000228">
    <property type="entry name" value="NIF domain protein"/>
    <property type="match status" value="1"/>
</dbReference>
<dbReference type="GeneID" id="28829297"/>
<proteinExistence type="inferred from homology"/>
<evidence type="ECO:0000256" key="2">
    <source>
        <dbReference type="SAM" id="MobiDB-lite"/>
    </source>
</evidence>
<keyword evidence="1" id="KW-0813">Transport</keyword>
<keyword evidence="1" id="KW-0811">Translocation</keyword>
<dbReference type="Pfam" id="PF03031">
    <property type="entry name" value="NIF"/>
    <property type="match status" value="1"/>
</dbReference>
<keyword evidence="1" id="KW-0653">Protein transport</keyword>
<dbReference type="GO" id="GO:0015031">
    <property type="term" value="P:protein transport"/>
    <property type="evidence" value="ECO:0007669"/>
    <property type="project" value="UniProtKB-KW"/>
</dbReference>
<comment type="subunit">
    <text evidence="1">Component of the TIM23 complex.</text>
</comment>
<comment type="function">
    <text evidence="1">Essential component of the TIM23 complex, a complex that mediates the translocation of transit peptide-containing proteins across the mitochondrial inner membrane.</text>
</comment>
<sequence length="265" mass="29665">MAENLQTVQISSTTTSVSQAVVSAKKRSPPAKARTQTAREARDEKINPSTASGGIPNPTAKYLAASDVVPQLLPQPQHLLVIIDLNGTLLFRPSRKQPTKFISRPNTAPFLQYCVDTFSVVIWSSAKLENVTNMCDTILTPNLRKKVIAVWGRNKFGLSKQDFDLRVQCYKRLTTVWNDKGIAISHPEYANGRRWDQTNTVLVDDSLEKGRSEPFNLLEVPEFFGNANEQGRILPQVHDYLNYLSMHSNVSACLRDNPFKPLLPS</sequence>
<dbReference type="AlphaFoldDB" id="A0A194XJC5"/>
<dbReference type="PROSITE" id="PS50969">
    <property type="entry name" value="FCP1"/>
    <property type="match status" value="1"/>
</dbReference>
<dbReference type="SUPFAM" id="SSF56784">
    <property type="entry name" value="HAD-like"/>
    <property type="match status" value="1"/>
</dbReference>
<evidence type="ECO:0000313" key="4">
    <source>
        <dbReference type="EMBL" id="KUJ20219.1"/>
    </source>
</evidence>
<reference evidence="4 5" key="1">
    <citation type="submission" date="2015-10" db="EMBL/GenBank/DDBJ databases">
        <title>Full genome of DAOMC 229536 Phialocephala scopiformis, a fungal endophyte of spruce producing the potent anti-insectan compound rugulosin.</title>
        <authorList>
            <consortium name="DOE Joint Genome Institute"/>
            <person name="Walker A.K."/>
            <person name="Frasz S.L."/>
            <person name="Seifert K.A."/>
            <person name="Miller J.D."/>
            <person name="Mondo S.J."/>
            <person name="Labutti K."/>
            <person name="Lipzen A."/>
            <person name="Dockter R."/>
            <person name="Kennedy M."/>
            <person name="Grigoriev I.V."/>
            <person name="Spatafora J.W."/>
        </authorList>
    </citation>
    <scope>NUCLEOTIDE SEQUENCE [LARGE SCALE GENOMIC DNA]</scope>
    <source>
        <strain evidence="4 5">CBS 120377</strain>
    </source>
</reference>
<feature type="compositionally biased region" description="Basic and acidic residues" evidence="2">
    <location>
        <begin position="37"/>
        <end position="46"/>
    </location>
</feature>
<dbReference type="Proteomes" id="UP000070700">
    <property type="component" value="Unassembled WGS sequence"/>
</dbReference>
<dbReference type="InParanoid" id="A0A194XJC5"/>
<dbReference type="InterPro" id="IPR050365">
    <property type="entry name" value="TIM50"/>
</dbReference>
<protein>
    <recommendedName>
        <fullName evidence="1">Mitochondrial import inner membrane translocase subunit TIM50</fullName>
    </recommendedName>
</protein>
<keyword evidence="1" id="KW-0496">Mitochondrion</keyword>
<dbReference type="STRING" id="149040.A0A194XJC5"/>
<dbReference type="EMBL" id="KQ947410">
    <property type="protein sequence ID" value="KUJ20219.1"/>
    <property type="molecule type" value="Genomic_DNA"/>
</dbReference>
<feature type="domain" description="FCP1 homology" evidence="3">
    <location>
        <begin position="74"/>
        <end position="244"/>
    </location>
</feature>
<dbReference type="KEGG" id="psco:LY89DRAFT_731444"/>